<comment type="similarity">
    <text evidence="1">Belongs to the glycosyltransferase 2 family. WaaE/KdtX subfamily.</text>
</comment>
<keyword evidence="4" id="KW-1185">Reference proteome</keyword>
<dbReference type="EC" id="2.-.-.-" evidence="3"/>
<accession>A2SJI6</accession>
<dbReference type="PANTHER" id="PTHR43630:SF2">
    <property type="entry name" value="GLYCOSYLTRANSFERASE"/>
    <property type="match status" value="1"/>
</dbReference>
<evidence type="ECO:0000256" key="1">
    <source>
        <dbReference type="ARBA" id="ARBA00038494"/>
    </source>
</evidence>
<dbReference type="Gene3D" id="3.90.550.10">
    <property type="entry name" value="Spore Coat Polysaccharide Biosynthesis Protein SpsA, Chain A"/>
    <property type="match status" value="1"/>
</dbReference>
<evidence type="ECO:0000259" key="2">
    <source>
        <dbReference type="Pfam" id="PF00535"/>
    </source>
</evidence>
<gene>
    <name evidence="3" type="ordered locus">Mpe_A2771</name>
</gene>
<evidence type="ECO:0000313" key="3">
    <source>
        <dbReference type="EMBL" id="ABM95725.1"/>
    </source>
</evidence>
<feature type="domain" description="Glycosyltransferase 2-like" evidence="2">
    <location>
        <begin position="12"/>
        <end position="137"/>
    </location>
</feature>
<reference evidence="3 4" key="1">
    <citation type="journal article" date="2007" name="J. Bacteriol.">
        <title>Whole-genome analysis of the methyl tert-butyl ether-degrading beta-proteobacterium Methylibium petroleiphilum PM1.</title>
        <authorList>
            <person name="Kane S.R."/>
            <person name="Chakicherla A.Y."/>
            <person name="Chain P.S.G."/>
            <person name="Schmidt R."/>
            <person name="Shin M.W."/>
            <person name="Legler T.C."/>
            <person name="Scow K.M."/>
            <person name="Larimer F.W."/>
            <person name="Lucas S.M."/>
            <person name="Richardson P.M."/>
            <person name="Hristova K.R."/>
        </authorList>
    </citation>
    <scope>NUCLEOTIDE SEQUENCE [LARGE SCALE GENOMIC DNA]</scope>
    <source>
        <strain evidence="4">ATCC BAA-1232 / LMG 22953 / PM1</strain>
    </source>
</reference>
<name>A2SJI6_METPP</name>
<proteinExistence type="inferred from homology"/>
<dbReference type="PANTHER" id="PTHR43630">
    <property type="entry name" value="POLY-BETA-1,6-N-ACETYL-D-GLUCOSAMINE SYNTHASE"/>
    <property type="match status" value="1"/>
</dbReference>
<dbReference type="CAZy" id="GT2">
    <property type="family name" value="Glycosyltransferase Family 2"/>
</dbReference>
<sequence>MLPRSSRRTTLSVMMIVRDEADRVEACLQSVAGWASEIVVLDSGSTDGTTDIVRRYTDKLWVTDWPGYGPQRNRALDHCSGEWVLSIDADEVVTPELRDEIDRVLDEPERDFTVLKMPWKTYFFGRPLKHGRYTSPQAKLFLREGVRYRDHQVHESLLMPRRKDRVLKAPLEHYSWRSYQHVQEKHLKYGCLLAGQKFAKGHRGNLAYAALRFGTDFLQQYLLRGGFLDGSRGFLMAVILGQYAFHKYAALWALEADAATPPSTPPPAP</sequence>
<dbReference type="GO" id="GO:0016740">
    <property type="term" value="F:transferase activity"/>
    <property type="evidence" value="ECO:0007669"/>
    <property type="project" value="UniProtKB-KW"/>
</dbReference>
<dbReference type="Proteomes" id="UP000000366">
    <property type="component" value="Chromosome"/>
</dbReference>
<dbReference type="InterPro" id="IPR029044">
    <property type="entry name" value="Nucleotide-diphossugar_trans"/>
</dbReference>
<keyword evidence="3" id="KW-0808">Transferase</keyword>
<dbReference type="CDD" id="cd02511">
    <property type="entry name" value="Beta4Glucosyltransferase"/>
    <property type="match status" value="1"/>
</dbReference>
<dbReference type="STRING" id="420662.Mpe_A2771"/>
<dbReference type="HOGENOM" id="CLU_065962_1_0_4"/>
<dbReference type="InterPro" id="IPR001173">
    <property type="entry name" value="Glyco_trans_2-like"/>
</dbReference>
<protein>
    <submittedName>
        <fullName evidence="3">Putative lipopolysaccharide biosynthesis glycosyltransferase</fullName>
        <ecNumber evidence="3">2.-.-.-</ecNumber>
    </submittedName>
</protein>
<dbReference type="EMBL" id="CP000555">
    <property type="protein sequence ID" value="ABM95725.1"/>
    <property type="molecule type" value="Genomic_DNA"/>
</dbReference>
<organism evidence="3 4">
    <name type="scientific">Methylibium petroleiphilum (strain ATCC BAA-1232 / LMG 22953 / PM1)</name>
    <dbReference type="NCBI Taxonomy" id="420662"/>
    <lineage>
        <taxon>Bacteria</taxon>
        <taxon>Pseudomonadati</taxon>
        <taxon>Pseudomonadota</taxon>
        <taxon>Betaproteobacteria</taxon>
        <taxon>Burkholderiales</taxon>
        <taxon>Sphaerotilaceae</taxon>
        <taxon>Methylibium</taxon>
    </lineage>
</organism>
<dbReference type="eggNOG" id="COG0463">
    <property type="taxonomic scope" value="Bacteria"/>
</dbReference>
<dbReference type="AlphaFoldDB" id="A2SJI6"/>
<dbReference type="Pfam" id="PF00535">
    <property type="entry name" value="Glycos_transf_2"/>
    <property type="match status" value="1"/>
</dbReference>
<dbReference type="SUPFAM" id="SSF53448">
    <property type="entry name" value="Nucleotide-diphospho-sugar transferases"/>
    <property type="match status" value="1"/>
</dbReference>
<dbReference type="KEGG" id="mpt:Mpe_A2771"/>
<evidence type="ECO:0000313" key="4">
    <source>
        <dbReference type="Proteomes" id="UP000000366"/>
    </source>
</evidence>